<reference evidence="2" key="1">
    <citation type="journal article" date="2010" name="Stand. Genomic Sci.">
        <title>Complete genome sequence of 'Thermobaculum terrenum' type strain (YNP1).</title>
        <authorList>
            <person name="Kiss H."/>
            <person name="Cleland D."/>
            <person name="Lapidus A."/>
            <person name="Lucas S."/>
            <person name="Glavina Del Rio T."/>
            <person name="Nolan M."/>
            <person name="Tice H."/>
            <person name="Han C."/>
            <person name="Goodwin L."/>
            <person name="Pitluck S."/>
            <person name="Liolios K."/>
            <person name="Ivanova N."/>
            <person name="Mavromatis K."/>
            <person name="Ovchinnikova G."/>
            <person name="Pati A."/>
            <person name="Chen A."/>
            <person name="Palaniappan K."/>
            <person name="Land M."/>
            <person name="Hauser L."/>
            <person name="Chang Y."/>
            <person name="Jeffries C."/>
            <person name="Lu M."/>
            <person name="Brettin T."/>
            <person name="Detter J."/>
            <person name="Goker M."/>
            <person name="Tindall B."/>
            <person name="Beck B."/>
            <person name="McDermott T."/>
            <person name="Woyke T."/>
            <person name="Bristow J."/>
            <person name="Eisen J."/>
            <person name="Markowitz V."/>
            <person name="Hugenholtz P."/>
            <person name="Kyrpides N."/>
            <person name="Klenk H."/>
            <person name="Cheng J."/>
        </authorList>
    </citation>
    <scope>NUCLEOTIDE SEQUENCE [LARGE SCALE GENOMIC DNA]</scope>
    <source>
        <strain evidence="2">ATCC BAA-798 / YNP1</strain>
    </source>
</reference>
<dbReference type="KEGG" id="ttr:Tter_2713"/>
<protein>
    <submittedName>
        <fullName evidence="1">Uncharacterized protein</fullName>
    </submittedName>
</protein>
<evidence type="ECO:0000313" key="2">
    <source>
        <dbReference type="Proteomes" id="UP000000323"/>
    </source>
</evidence>
<dbReference type="EMBL" id="CP001826">
    <property type="protein sequence ID" value="ACZ43601.1"/>
    <property type="molecule type" value="Genomic_DNA"/>
</dbReference>
<gene>
    <name evidence="1" type="ordered locus">Tter_2713</name>
</gene>
<dbReference type="AlphaFoldDB" id="D1CIN0"/>
<name>D1CIN0_THET1</name>
<dbReference type="HOGENOM" id="CLU_1325849_0_0_0"/>
<evidence type="ECO:0000313" key="1">
    <source>
        <dbReference type="EMBL" id="ACZ43601.1"/>
    </source>
</evidence>
<dbReference type="Proteomes" id="UP000000323">
    <property type="component" value="Chromosome 2"/>
</dbReference>
<organism evidence="1 2">
    <name type="scientific">Thermobaculum terrenum (strain ATCC BAA-798 / CCMEE 7001 / YNP1)</name>
    <dbReference type="NCBI Taxonomy" id="525904"/>
    <lineage>
        <taxon>Bacteria</taxon>
        <taxon>Bacillati</taxon>
        <taxon>Chloroflexota</taxon>
        <taxon>Chloroflexia</taxon>
        <taxon>Candidatus Thermobaculales</taxon>
        <taxon>Candidatus Thermobaculaceae</taxon>
        <taxon>Thermobaculum</taxon>
    </lineage>
</organism>
<accession>D1CIN0</accession>
<sequence length="207" mass="23049">MGAVLTVGVPAALEPAQRSELVARLRPMLGGIPCRVEVRCDPYSWRVEVEGFGAPRLERPVFLARIAIEVRKYLRELGAHPACRGDPRDLPEPESAYLLLLSGRGRFRSRYAEYSLLTKTLHVYRPLSPGEEAQLRAALTESHNRGLALRTVEELGARRYDESPPARRELEGILAEVYAVVGEHPEVVVWGDELMTLGGEYLSDGAY</sequence>
<dbReference type="RefSeq" id="WP_012876632.1">
    <property type="nucleotide sequence ID" value="NC_013526.1"/>
</dbReference>
<keyword evidence="2" id="KW-1185">Reference proteome</keyword>
<proteinExistence type="predicted"/>